<organism evidence="3 4">
    <name type="scientific">Halovivax cerinus</name>
    <dbReference type="NCBI Taxonomy" id="1487865"/>
    <lineage>
        <taxon>Archaea</taxon>
        <taxon>Methanobacteriati</taxon>
        <taxon>Methanobacteriota</taxon>
        <taxon>Stenosarchaea group</taxon>
        <taxon>Halobacteria</taxon>
        <taxon>Halobacteriales</taxon>
        <taxon>Natrialbaceae</taxon>
        <taxon>Halovivax</taxon>
    </lineage>
</organism>
<evidence type="ECO:0000313" key="4">
    <source>
        <dbReference type="Proteomes" id="UP001595846"/>
    </source>
</evidence>
<gene>
    <name evidence="3" type="ORF">ACFOUR_08180</name>
</gene>
<dbReference type="Proteomes" id="UP001595846">
    <property type="component" value="Unassembled WGS sequence"/>
</dbReference>
<accession>A0ABD5NNT9</accession>
<sequence>MAPGPIGVPVIGAGQQTRDEPVSLGPAASKRASELIAEFQNRPDEIPIDNNRQNLASLQRNMDAHEATGPAGDAGVPDSVRDVISSSGHSLDASIQRAMEDRMGDSFSDVRIHTGPTAANACEAINARAFTVGNHIAFNAGEYDSESPEGQHLLAHELAHVRQQTGGALSMMPQANVELEIDPDPQLEREAEETAQRVMDGCELGIQRLSGAEVHVQRFPWDQSNLDAFDEGGYDNEEDEGLGHPIKNCAARFGTAKRKDYRKTFFEYYPHLKGEVEVHHAVEQQTLRRYPDVVSEAEIHSLENLRGIPNQKRGQLHRGKIRQEWDLFYKKMDSRDEEVTKKKLLDKATEIDNEYREEFVPAVR</sequence>
<feature type="compositionally biased region" description="Low complexity" evidence="1">
    <location>
        <begin position="1"/>
        <end position="14"/>
    </location>
</feature>
<dbReference type="RefSeq" id="WP_256531311.1">
    <property type="nucleotide sequence ID" value="NZ_CP101824.1"/>
</dbReference>
<evidence type="ECO:0000259" key="2">
    <source>
        <dbReference type="Pfam" id="PF13699"/>
    </source>
</evidence>
<evidence type="ECO:0000256" key="1">
    <source>
        <dbReference type="SAM" id="MobiDB-lite"/>
    </source>
</evidence>
<dbReference type="AlphaFoldDB" id="A0ABD5NNT9"/>
<dbReference type="GeneID" id="73904038"/>
<comment type="caution">
    <text evidence="3">The sequence shown here is derived from an EMBL/GenBank/DDBJ whole genome shotgun (WGS) entry which is preliminary data.</text>
</comment>
<dbReference type="Pfam" id="PF13699">
    <property type="entry name" value="eCIS_core"/>
    <property type="match status" value="1"/>
</dbReference>
<proteinExistence type="predicted"/>
<keyword evidence="4" id="KW-1185">Reference proteome</keyword>
<evidence type="ECO:0000313" key="3">
    <source>
        <dbReference type="EMBL" id="MFC3958343.1"/>
    </source>
</evidence>
<dbReference type="EMBL" id="JBHSAQ010000003">
    <property type="protein sequence ID" value="MFC3958343.1"/>
    <property type="molecule type" value="Genomic_DNA"/>
</dbReference>
<reference evidence="3 4" key="1">
    <citation type="journal article" date="2019" name="Int. J. Syst. Evol. Microbiol.">
        <title>The Global Catalogue of Microorganisms (GCM) 10K type strain sequencing project: providing services to taxonomists for standard genome sequencing and annotation.</title>
        <authorList>
            <consortium name="The Broad Institute Genomics Platform"/>
            <consortium name="The Broad Institute Genome Sequencing Center for Infectious Disease"/>
            <person name="Wu L."/>
            <person name="Ma J."/>
        </authorList>
    </citation>
    <scope>NUCLEOTIDE SEQUENCE [LARGE SCALE GENOMIC DNA]</scope>
    <source>
        <strain evidence="3 4">IBRC-M 10256</strain>
    </source>
</reference>
<dbReference type="InterPro" id="IPR025295">
    <property type="entry name" value="eCIS_core_dom"/>
</dbReference>
<feature type="region of interest" description="Disordered" evidence="1">
    <location>
        <begin position="1"/>
        <end position="29"/>
    </location>
</feature>
<name>A0ABD5NNT9_9EURY</name>
<protein>
    <submittedName>
        <fullName evidence="3">DUF4157 domain-containing protein</fullName>
    </submittedName>
</protein>
<feature type="domain" description="eCIS core" evidence="2">
    <location>
        <begin position="91"/>
        <end position="167"/>
    </location>
</feature>